<proteinExistence type="predicted"/>
<dbReference type="Proteomes" id="UP001595604">
    <property type="component" value="Unassembled WGS sequence"/>
</dbReference>
<sequence>MSLSRIWKVHTKPFGADKGKAEVFEVAPRARDGKYLVRKAGVKTNRACDYDEFDTLEDVKMQLEAGRAVRMRGQQTRDWNTLNGEGVYYA</sequence>
<evidence type="ECO:0000313" key="2">
    <source>
        <dbReference type="Proteomes" id="UP001595604"/>
    </source>
</evidence>
<organism evidence="1 2">
    <name type="scientific">Novosphingobium bradum</name>
    <dbReference type="NCBI Taxonomy" id="1737444"/>
    <lineage>
        <taxon>Bacteria</taxon>
        <taxon>Pseudomonadati</taxon>
        <taxon>Pseudomonadota</taxon>
        <taxon>Alphaproteobacteria</taxon>
        <taxon>Sphingomonadales</taxon>
        <taxon>Sphingomonadaceae</taxon>
        <taxon>Novosphingobium</taxon>
    </lineage>
</organism>
<dbReference type="EMBL" id="JBHRTQ010000007">
    <property type="protein sequence ID" value="MFC3174255.1"/>
    <property type="molecule type" value="Genomic_DNA"/>
</dbReference>
<gene>
    <name evidence="1" type="ORF">ACFOD9_08325</name>
</gene>
<reference evidence="2" key="1">
    <citation type="journal article" date="2019" name="Int. J. Syst. Evol. Microbiol.">
        <title>The Global Catalogue of Microorganisms (GCM) 10K type strain sequencing project: providing services to taxonomists for standard genome sequencing and annotation.</title>
        <authorList>
            <consortium name="The Broad Institute Genomics Platform"/>
            <consortium name="The Broad Institute Genome Sequencing Center for Infectious Disease"/>
            <person name="Wu L."/>
            <person name="Ma J."/>
        </authorList>
    </citation>
    <scope>NUCLEOTIDE SEQUENCE [LARGE SCALE GENOMIC DNA]</scope>
    <source>
        <strain evidence="2">KCTC 42984</strain>
    </source>
</reference>
<protein>
    <submittedName>
        <fullName evidence="1">Uncharacterized protein</fullName>
    </submittedName>
</protein>
<dbReference type="RefSeq" id="WP_379509622.1">
    <property type="nucleotide sequence ID" value="NZ_JBHRTQ010000007.1"/>
</dbReference>
<accession>A0ABV7INH7</accession>
<evidence type="ECO:0000313" key="1">
    <source>
        <dbReference type="EMBL" id="MFC3174255.1"/>
    </source>
</evidence>
<comment type="caution">
    <text evidence="1">The sequence shown here is derived from an EMBL/GenBank/DDBJ whole genome shotgun (WGS) entry which is preliminary data.</text>
</comment>
<keyword evidence="2" id="KW-1185">Reference proteome</keyword>
<name>A0ABV7INH7_9SPHN</name>